<accession>A0ABM1QKI9</accession>
<keyword evidence="1" id="KW-1185">Reference proteome</keyword>
<evidence type="ECO:0000313" key="2">
    <source>
        <dbReference type="RefSeq" id="XP_019087277.1"/>
    </source>
</evidence>
<reference evidence="2" key="2">
    <citation type="submission" date="2025-08" db="UniProtKB">
        <authorList>
            <consortium name="RefSeq"/>
        </authorList>
    </citation>
    <scope>IDENTIFICATION</scope>
    <source>
        <tissue evidence="2">Leaf</tissue>
    </source>
</reference>
<sequence length="179" mass="19988">MPSVFECPHPYGISVSGIMFNKEGNPYRVNPITGKSYLVDPSLLPPGELRRLLGLPPSDDDDYVDDVDYTLPPIIEPFIIPDSPAPSSWLPLESLGYPTHEKITPRDLLGKVGLHCYNFQKGTNFQYMCAFGNIRKDTGILPSLVHNSTGDTSLTEFESRARYNEVEEKRKRSEVGTAI</sequence>
<dbReference type="GeneID" id="109127210"/>
<protein>
    <submittedName>
        <fullName evidence="2">Uncharacterized protein LOC109127210</fullName>
    </submittedName>
</protein>
<gene>
    <name evidence="2" type="primary">LOC109127210</name>
</gene>
<dbReference type="RefSeq" id="XP_019087277.1">
    <property type="nucleotide sequence ID" value="XM_019231732.1"/>
</dbReference>
<name>A0ABM1QKI9_CAMSA</name>
<dbReference type="Proteomes" id="UP000694864">
    <property type="component" value="Chromosome 11"/>
</dbReference>
<reference evidence="1" key="1">
    <citation type="journal article" date="2014" name="Nat. Commun.">
        <title>The emerging biofuel crop Camelina sativa retains a highly undifferentiated hexaploid genome structure.</title>
        <authorList>
            <person name="Kagale S."/>
            <person name="Koh C."/>
            <person name="Nixon J."/>
            <person name="Bollina V."/>
            <person name="Clarke W.E."/>
            <person name="Tuteja R."/>
            <person name="Spillane C."/>
            <person name="Robinson S.J."/>
            <person name="Links M.G."/>
            <person name="Clarke C."/>
            <person name="Higgins E.E."/>
            <person name="Huebert T."/>
            <person name="Sharpe A.G."/>
            <person name="Parkin I.A."/>
        </authorList>
    </citation>
    <scope>NUCLEOTIDE SEQUENCE [LARGE SCALE GENOMIC DNA]</scope>
    <source>
        <strain evidence="1">cv. DH55</strain>
    </source>
</reference>
<organism evidence="1 2">
    <name type="scientific">Camelina sativa</name>
    <name type="common">False flax</name>
    <name type="synonym">Myagrum sativum</name>
    <dbReference type="NCBI Taxonomy" id="90675"/>
    <lineage>
        <taxon>Eukaryota</taxon>
        <taxon>Viridiplantae</taxon>
        <taxon>Streptophyta</taxon>
        <taxon>Embryophyta</taxon>
        <taxon>Tracheophyta</taxon>
        <taxon>Spermatophyta</taxon>
        <taxon>Magnoliopsida</taxon>
        <taxon>eudicotyledons</taxon>
        <taxon>Gunneridae</taxon>
        <taxon>Pentapetalae</taxon>
        <taxon>rosids</taxon>
        <taxon>malvids</taxon>
        <taxon>Brassicales</taxon>
        <taxon>Brassicaceae</taxon>
        <taxon>Camelineae</taxon>
        <taxon>Camelina</taxon>
    </lineage>
</organism>
<evidence type="ECO:0000313" key="1">
    <source>
        <dbReference type="Proteomes" id="UP000694864"/>
    </source>
</evidence>
<proteinExistence type="predicted"/>